<protein>
    <submittedName>
        <fullName evidence="2">Lipase</fullName>
    </submittedName>
</protein>
<dbReference type="Gene3D" id="3.40.50.1820">
    <property type="entry name" value="alpha/beta hydrolase"/>
    <property type="match status" value="1"/>
</dbReference>
<dbReference type="Proteomes" id="UP001456513">
    <property type="component" value="Unassembled WGS sequence"/>
</dbReference>
<evidence type="ECO:0000313" key="2">
    <source>
        <dbReference type="EMBL" id="MEK8070522.1"/>
    </source>
</evidence>
<organism evidence="2 3">
    <name type="scientific">Rhodococcus navarretei</name>
    <dbReference type="NCBI Taxonomy" id="3128981"/>
    <lineage>
        <taxon>Bacteria</taxon>
        <taxon>Bacillati</taxon>
        <taxon>Actinomycetota</taxon>
        <taxon>Actinomycetes</taxon>
        <taxon>Mycobacteriales</taxon>
        <taxon>Nocardiaceae</taxon>
        <taxon>Rhodococcus</taxon>
    </lineage>
</organism>
<reference evidence="2 3" key="1">
    <citation type="submission" date="2024-03" db="EMBL/GenBank/DDBJ databases">
        <title>Rhodococcus navarretei sp. nov. and Pseudarthrobacter quantumdoti sp. nov., two new species with the ability to biosynthesize Quantum Dots isolated from soil samples at Union Glacier, Antarctica.</title>
        <authorList>
            <person name="Vargas M."/>
        </authorList>
    </citation>
    <scope>NUCLEOTIDE SEQUENCE [LARGE SCALE GENOMIC DNA]</scope>
    <source>
        <strain evidence="2 3">EXRC-4A-4</strain>
    </source>
</reference>
<accession>A0ABU9CSY0</accession>
<dbReference type="SUPFAM" id="SSF53474">
    <property type="entry name" value="alpha/beta-Hydrolases"/>
    <property type="match status" value="1"/>
</dbReference>
<keyword evidence="3" id="KW-1185">Reference proteome</keyword>
<feature type="signal peptide" evidence="1">
    <location>
        <begin position="1"/>
        <end position="26"/>
    </location>
</feature>
<sequence length="327" mass="35013">MRIRTLLVASALAVVYTCAPVTVAHAGTGDSVAPDPAAGPELTVDLALLDDALTCSIDLRDATRDPVLLTPAFATDQQSFGWNYLRSLPAAGIPVCSLSFPDEGYGDLQIAAQYVVHAVRTMAADSGRQVVMMGHQHGPLDELWALTFWPDLPALVSDFISLATPYNGTDSARSGCDDAQECPPANWQIATGSKFLTALAARPLPPGPSYTSIYTQFDELIYPQPRASTLAGASNIAVQDICPLRPVEHFGILGDNVAYRIVLDALDHDGPAVRQRVSKNLCFTTTMPQLRYTLESSISGFAYGLGVPQHFENDSVDAEPETASYAQ</sequence>
<keyword evidence="1" id="KW-0732">Signal</keyword>
<proteinExistence type="predicted"/>
<dbReference type="EMBL" id="JBBPCN010000001">
    <property type="protein sequence ID" value="MEK8070522.1"/>
    <property type="molecule type" value="Genomic_DNA"/>
</dbReference>
<feature type="chain" id="PRO_5045177118" evidence="1">
    <location>
        <begin position="27"/>
        <end position="327"/>
    </location>
</feature>
<dbReference type="RefSeq" id="WP_341440594.1">
    <property type="nucleotide sequence ID" value="NZ_JBBPCN010000001.1"/>
</dbReference>
<name>A0ABU9CSY0_9NOCA</name>
<dbReference type="InterPro" id="IPR029058">
    <property type="entry name" value="AB_hydrolase_fold"/>
</dbReference>
<evidence type="ECO:0000256" key="1">
    <source>
        <dbReference type="SAM" id="SignalP"/>
    </source>
</evidence>
<gene>
    <name evidence="2" type="ORF">AABD04_06630</name>
</gene>
<comment type="caution">
    <text evidence="2">The sequence shown here is derived from an EMBL/GenBank/DDBJ whole genome shotgun (WGS) entry which is preliminary data.</text>
</comment>
<dbReference type="PANTHER" id="PTHR37574:SF1">
    <property type="entry name" value="LIPASE B"/>
    <property type="match status" value="1"/>
</dbReference>
<evidence type="ECO:0000313" key="3">
    <source>
        <dbReference type="Proteomes" id="UP001456513"/>
    </source>
</evidence>
<dbReference type="PANTHER" id="PTHR37574">
    <property type="entry name" value="LIPASE B"/>
    <property type="match status" value="1"/>
</dbReference>
<dbReference type="InterPro" id="IPR053228">
    <property type="entry name" value="Stereospecific_Lipase"/>
</dbReference>